<evidence type="ECO:0000256" key="3">
    <source>
        <dbReference type="ARBA" id="ARBA00022722"/>
    </source>
</evidence>
<keyword evidence="6 8" id="KW-0378">Hydrolase</keyword>
<dbReference type="AlphaFoldDB" id="A0A937I7F1"/>
<proteinExistence type="inferred from homology"/>
<dbReference type="NCBIfam" id="TIGR00043">
    <property type="entry name" value="rRNA maturation RNase YbeY"/>
    <property type="match status" value="1"/>
</dbReference>
<dbReference type="GO" id="GO:0005737">
    <property type="term" value="C:cytoplasm"/>
    <property type="evidence" value="ECO:0007669"/>
    <property type="project" value="UniProtKB-SubCell"/>
</dbReference>
<evidence type="ECO:0000313" key="10">
    <source>
        <dbReference type="Proteomes" id="UP000711391"/>
    </source>
</evidence>
<dbReference type="Proteomes" id="UP000711391">
    <property type="component" value="Unassembled WGS sequence"/>
</dbReference>
<feature type="binding site" evidence="8">
    <location>
        <position position="112"/>
    </location>
    <ligand>
        <name>Zn(2+)</name>
        <dbReference type="ChEBI" id="CHEBI:29105"/>
        <note>catalytic</note>
    </ligand>
</feature>
<dbReference type="PANTHER" id="PTHR46986:SF1">
    <property type="entry name" value="ENDORIBONUCLEASE YBEY, CHLOROPLASTIC"/>
    <property type="match status" value="1"/>
</dbReference>
<evidence type="ECO:0000256" key="2">
    <source>
        <dbReference type="ARBA" id="ARBA00022517"/>
    </source>
</evidence>
<protein>
    <recommendedName>
        <fullName evidence="8">Endoribonuclease YbeY</fullName>
        <ecNumber evidence="8">3.1.-.-</ecNumber>
    </recommendedName>
</protein>
<comment type="function">
    <text evidence="8">Single strand-specific metallo-endoribonuclease involved in late-stage 70S ribosome quality control and in maturation of the 3' terminus of the 16S rRNA.</text>
</comment>
<evidence type="ECO:0000256" key="4">
    <source>
        <dbReference type="ARBA" id="ARBA00022723"/>
    </source>
</evidence>
<name>A0A937I7F1_9GAMM</name>
<evidence type="ECO:0000256" key="1">
    <source>
        <dbReference type="ARBA" id="ARBA00010875"/>
    </source>
</evidence>
<feature type="binding site" evidence="8">
    <location>
        <position position="122"/>
    </location>
    <ligand>
        <name>Zn(2+)</name>
        <dbReference type="ChEBI" id="CHEBI:29105"/>
        <note>catalytic</note>
    </ligand>
</feature>
<keyword evidence="5 8" id="KW-0255">Endonuclease</keyword>
<comment type="cofactor">
    <cofactor evidence="8">
        <name>Zn(2+)</name>
        <dbReference type="ChEBI" id="CHEBI:29105"/>
    </cofactor>
    <text evidence="8">Binds 1 zinc ion.</text>
</comment>
<dbReference type="GO" id="GO:0004521">
    <property type="term" value="F:RNA endonuclease activity"/>
    <property type="evidence" value="ECO:0007669"/>
    <property type="project" value="UniProtKB-UniRule"/>
</dbReference>
<keyword evidence="3 8" id="KW-0540">Nuclease</keyword>
<dbReference type="Gene3D" id="3.40.390.30">
    <property type="entry name" value="Metalloproteases ('zincins'), catalytic domain"/>
    <property type="match status" value="1"/>
</dbReference>
<dbReference type="HAMAP" id="MF_00009">
    <property type="entry name" value="Endoribonucl_YbeY"/>
    <property type="match status" value="1"/>
</dbReference>
<dbReference type="PROSITE" id="PS01306">
    <property type="entry name" value="UPF0054"/>
    <property type="match status" value="1"/>
</dbReference>
<reference evidence="9" key="1">
    <citation type="submission" date="2020-10" db="EMBL/GenBank/DDBJ databases">
        <title>Microbiome of the Black Sea water column analyzed by genome centric metagenomics.</title>
        <authorList>
            <person name="Cabello-Yeves P.J."/>
            <person name="Callieri C."/>
            <person name="Picazo A."/>
            <person name="Mehrshad M."/>
            <person name="Haro-Moreno J.M."/>
            <person name="Roda-Garcia J."/>
            <person name="Dzembekova N."/>
            <person name="Slabakova V."/>
            <person name="Slabakova N."/>
            <person name="Moncheva S."/>
            <person name="Rodriguez-Valera F."/>
        </authorList>
    </citation>
    <scope>NUCLEOTIDE SEQUENCE</scope>
    <source>
        <strain evidence="9">BS307-5m-G50</strain>
    </source>
</reference>
<keyword evidence="8" id="KW-0963">Cytoplasm</keyword>
<dbReference type="Pfam" id="PF02130">
    <property type="entry name" value="YbeY"/>
    <property type="match status" value="1"/>
</dbReference>
<feature type="binding site" evidence="8">
    <location>
        <position position="116"/>
    </location>
    <ligand>
        <name>Zn(2+)</name>
        <dbReference type="ChEBI" id="CHEBI:29105"/>
        <note>catalytic</note>
    </ligand>
</feature>
<evidence type="ECO:0000313" key="9">
    <source>
        <dbReference type="EMBL" id="MBL6818292.1"/>
    </source>
</evidence>
<comment type="caution">
    <text evidence="9">The sequence shown here is derived from an EMBL/GenBank/DDBJ whole genome shotgun (WGS) entry which is preliminary data.</text>
</comment>
<keyword evidence="4 8" id="KW-0479">Metal-binding</keyword>
<keyword evidence="8" id="KW-0698">rRNA processing</keyword>
<dbReference type="GO" id="GO:0008270">
    <property type="term" value="F:zinc ion binding"/>
    <property type="evidence" value="ECO:0007669"/>
    <property type="project" value="UniProtKB-UniRule"/>
</dbReference>
<keyword evidence="7 8" id="KW-0862">Zinc</keyword>
<dbReference type="PANTHER" id="PTHR46986">
    <property type="entry name" value="ENDORIBONUCLEASE YBEY, CHLOROPLASTIC"/>
    <property type="match status" value="1"/>
</dbReference>
<accession>A0A937I7F1</accession>
<dbReference type="EMBL" id="JADHQD010000011">
    <property type="protein sequence ID" value="MBL6818292.1"/>
    <property type="molecule type" value="Genomic_DNA"/>
</dbReference>
<evidence type="ECO:0000256" key="7">
    <source>
        <dbReference type="ARBA" id="ARBA00022833"/>
    </source>
</evidence>
<comment type="similarity">
    <text evidence="1 8">Belongs to the endoribonuclease YbeY family.</text>
</comment>
<dbReference type="GO" id="GO:0006364">
    <property type="term" value="P:rRNA processing"/>
    <property type="evidence" value="ECO:0007669"/>
    <property type="project" value="UniProtKB-UniRule"/>
</dbReference>
<comment type="subcellular location">
    <subcellularLocation>
        <location evidence="8">Cytoplasm</location>
    </subcellularLocation>
</comment>
<dbReference type="InterPro" id="IPR023091">
    <property type="entry name" value="MetalPrtase_cat_dom_sf_prd"/>
</dbReference>
<organism evidence="9 10">
    <name type="scientific">SAR86 cluster bacterium</name>
    <dbReference type="NCBI Taxonomy" id="2030880"/>
    <lineage>
        <taxon>Bacteria</taxon>
        <taxon>Pseudomonadati</taxon>
        <taxon>Pseudomonadota</taxon>
        <taxon>Gammaproteobacteria</taxon>
        <taxon>SAR86 cluster</taxon>
    </lineage>
</organism>
<sequence>MSLIITSDESISIDKNLEDRLHKIVELILTEEDSRNSEINLRLMNNKEMQVLNAEFRNKDRPTNVLSFPNEDISSKFTNNLGDIAISCEYVEKEAEEEGKTFDEHIIHMLAHGVYHILGYDHINNELAMIMEKKETNILKKININNPY</sequence>
<dbReference type="GO" id="GO:0004222">
    <property type="term" value="F:metalloendopeptidase activity"/>
    <property type="evidence" value="ECO:0007669"/>
    <property type="project" value="InterPro"/>
</dbReference>
<dbReference type="InterPro" id="IPR020549">
    <property type="entry name" value="YbeY_CS"/>
</dbReference>
<evidence type="ECO:0000256" key="6">
    <source>
        <dbReference type="ARBA" id="ARBA00022801"/>
    </source>
</evidence>
<dbReference type="InterPro" id="IPR002036">
    <property type="entry name" value="YbeY"/>
</dbReference>
<keyword evidence="2 8" id="KW-0690">Ribosome biogenesis</keyword>
<gene>
    <name evidence="8 9" type="primary">ybeY</name>
    <name evidence="9" type="ORF">ISQ64_02675</name>
</gene>
<evidence type="ECO:0000256" key="5">
    <source>
        <dbReference type="ARBA" id="ARBA00022759"/>
    </source>
</evidence>
<dbReference type="SUPFAM" id="SSF55486">
    <property type="entry name" value="Metalloproteases ('zincins'), catalytic domain"/>
    <property type="match status" value="1"/>
</dbReference>
<evidence type="ECO:0000256" key="8">
    <source>
        <dbReference type="HAMAP-Rule" id="MF_00009"/>
    </source>
</evidence>
<dbReference type="EC" id="3.1.-.-" evidence="8"/>